<dbReference type="AlphaFoldDB" id="A0A381VQH7"/>
<proteinExistence type="predicted"/>
<protein>
    <recommendedName>
        <fullName evidence="2">Gliding motility protein GldN</fullName>
    </recommendedName>
</protein>
<organism evidence="1">
    <name type="scientific">marine metagenome</name>
    <dbReference type="NCBI Taxonomy" id="408172"/>
    <lineage>
        <taxon>unclassified sequences</taxon>
        <taxon>metagenomes</taxon>
        <taxon>ecological metagenomes</taxon>
    </lineage>
</organism>
<dbReference type="Pfam" id="PF19841">
    <property type="entry name" value="GldN"/>
    <property type="match status" value="2"/>
</dbReference>
<dbReference type="InterPro" id="IPR019847">
    <property type="entry name" value="Gliding_motility_assoc_GldN"/>
</dbReference>
<evidence type="ECO:0008006" key="2">
    <source>
        <dbReference type="Google" id="ProtNLM"/>
    </source>
</evidence>
<evidence type="ECO:0000313" key="1">
    <source>
        <dbReference type="EMBL" id="SVA42542.1"/>
    </source>
</evidence>
<sequence length="511" mass="59824">MKFKFIVNILFFFICSTLVYSQDNVLRSGISNILNAKNPEDIGIRNAIQINADEQKPLEYGIVNDKDILWSTMIWEVIDLDERINFPLLYPVEFDIVGRERRPMLWWLRQEIEKGNLDVYDAGFDEGEFLEKVPKQDLASIFKIMIKTDEGNRRITEVKQELINIITDQENKYKGNPYENEISQEVKDNISKDSSFIKIFPYTIKNFESNYNLLTSREFSYEMFKGYVNVDEDGYSGEPVRIMQPGGYADPLTPEEVIEYNGVLEELIIDLFFIEGVDFYYKPLGYADVKQWLIKGLWYFDKKYSELIYRPIGLAPVTIPLSVEDSDPDDGSSVIWAGNYEAPLVEGTDTDGDGVADIDEIDNYFTLVDNPDTDGDLFNDGDEINKWFTEPTDSASFPSQEMIDEFNKDPKKEKKEEKIIKLRPIFWVYYPHAREILKKGRAFNDRNTSASKSFDDIINSRRFNAVIYKEENVYQNRNIKDYVPNNAFMRLLESERIKEKIRNFEHDMWSW</sequence>
<name>A0A381VQH7_9ZZZZ</name>
<dbReference type="EMBL" id="UINC01009488">
    <property type="protein sequence ID" value="SVA42542.1"/>
    <property type="molecule type" value="Genomic_DNA"/>
</dbReference>
<reference evidence="1" key="1">
    <citation type="submission" date="2018-05" db="EMBL/GenBank/DDBJ databases">
        <authorList>
            <person name="Lanie J.A."/>
            <person name="Ng W.-L."/>
            <person name="Kazmierczak K.M."/>
            <person name="Andrzejewski T.M."/>
            <person name="Davidsen T.M."/>
            <person name="Wayne K.J."/>
            <person name="Tettelin H."/>
            <person name="Glass J.I."/>
            <person name="Rusch D."/>
            <person name="Podicherti R."/>
            <person name="Tsui H.-C.T."/>
            <person name="Winkler M.E."/>
        </authorList>
    </citation>
    <scope>NUCLEOTIDE SEQUENCE</scope>
</reference>
<accession>A0A381VQH7</accession>
<gene>
    <name evidence="1" type="ORF">METZ01_LOCUS95396</name>
</gene>
<dbReference type="NCBIfam" id="TIGR03523">
    <property type="entry name" value="GldN"/>
    <property type="match status" value="1"/>
</dbReference>